<name>A0A7V3VS55_9BACT</name>
<sequence length="72" mass="8876">MRTCKWYEVCPMRMAYEKGLLDGKWIERYCKGNWNDCVRYQMEEIGKYHEDWMLPNGTLDEKIHNYLNNHNL</sequence>
<protein>
    <submittedName>
        <fullName evidence="1">Uracil-DNA glycosylase</fullName>
    </submittedName>
</protein>
<evidence type="ECO:0000313" key="1">
    <source>
        <dbReference type="EMBL" id="HGE74717.1"/>
    </source>
</evidence>
<organism evidence="1">
    <name type="scientific">Mesoaciditoga lauensis</name>
    <dbReference type="NCBI Taxonomy" id="1495039"/>
    <lineage>
        <taxon>Bacteria</taxon>
        <taxon>Thermotogati</taxon>
        <taxon>Thermotogota</taxon>
        <taxon>Thermotogae</taxon>
        <taxon>Mesoaciditogales</taxon>
        <taxon>Mesoaciditogaceae</taxon>
        <taxon>Mesoaciditoga</taxon>
    </lineage>
</organism>
<proteinExistence type="predicted"/>
<accession>A0A7V3VS55</accession>
<gene>
    <name evidence="1" type="ORF">ENX73_01145</name>
</gene>
<comment type="caution">
    <text evidence="1">The sequence shown here is derived from an EMBL/GenBank/DDBJ whole genome shotgun (WGS) entry which is preliminary data.</text>
</comment>
<dbReference type="AlphaFoldDB" id="A0A7V3VS55"/>
<dbReference type="EMBL" id="DTPE01000051">
    <property type="protein sequence ID" value="HGE74717.1"/>
    <property type="molecule type" value="Genomic_DNA"/>
</dbReference>
<reference evidence="1" key="1">
    <citation type="journal article" date="2020" name="mSystems">
        <title>Genome- and Community-Level Interaction Insights into Carbon Utilization and Element Cycling Functions of Hydrothermarchaeota in Hydrothermal Sediment.</title>
        <authorList>
            <person name="Zhou Z."/>
            <person name="Liu Y."/>
            <person name="Xu W."/>
            <person name="Pan J."/>
            <person name="Luo Z.H."/>
            <person name="Li M."/>
        </authorList>
    </citation>
    <scope>NUCLEOTIDE SEQUENCE [LARGE SCALE GENOMIC DNA]</scope>
    <source>
        <strain evidence="1">SpSt-966</strain>
    </source>
</reference>